<reference evidence="3" key="1">
    <citation type="journal article" date="2023" name="Commun. Biol.">
        <title>Genome analysis of Parmales, the sister group of diatoms, reveals the evolutionary specialization of diatoms from phago-mixotrophs to photoautotrophs.</title>
        <authorList>
            <person name="Ban H."/>
            <person name="Sato S."/>
            <person name="Yoshikawa S."/>
            <person name="Yamada K."/>
            <person name="Nakamura Y."/>
            <person name="Ichinomiya M."/>
            <person name="Sato N."/>
            <person name="Blanc-Mathieu R."/>
            <person name="Endo H."/>
            <person name="Kuwata A."/>
            <person name="Ogata H."/>
        </authorList>
    </citation>
    <scope>NUCLEOTIDE SEQUENCE [LARGE SCALE GENOMIC DNA]</scope>
</reference>
<feature type="region of interest" description="Disordered" evidence="1">
    <location>
        <begin position="104"/>
        <end position="152"/>
    </location>
</feature>
<dbReference type="Proteomes" id="UP001165065">
    <property type="component" value="Unassembled WGS sequence"/>
</dbReference>
<evidence type="ECO:0000313" key="3">
    <source>
        <dbReference type="Proteomes" id="UP001165065"/>
    </source>
</evidence>
<keyword evidence="3" id="KW-1185">Reference proteome</keyword>
<dbReference type="AlphaFoldDB" id="A0A9W7GCV0"/>
<gene>
    <name evidence="2" type="ORF">TrCOL_g9427</name>
</gene>
<name>A0A9W7GCV0_9STRA</name>
<accession>A0A9W7GCV0</accession>
<evidence type="ECO:0000313" key="2">
    <source>
        <dbReference type="EMBL" id="GMI40366.1"/>
    </source>
</evidence>
<protein>
    <submittedName>
        <fullName evidence="2">Uncharacterized protein</fullName>
    </submittedName>
</protein>
<feature type="compositionally biased region" description="Low complexity" evidence="1">
    <location>
        <begin position="139"/>
        <end position="152"/>
    </location>
</feature>
<evidence type="ECO:0000256" key="1">
    <source>
        <dbReference type="SAM" id="MobiDB-lite"/>
    </source>
</evidence>
<sequence length="152" mass="16390">MTPPNPFIDSSGQPAQPPVFARIVARRNSAVLNPYIDPSGQPVQPLVPRRLSARIVSSTRAWVVDTRTLEGMSEEDQMRLAMDASMASERGGLHTQSRHLHPHLLQGLNPQPRHLQGNLTQVEAAAAPGEEAMQPGINSSPTSSTRSSTNAT</sequence>
<organism evidence="2 3">
    <name type="scientific">Triparma columacea</name>
    <dbReference type="NCBI Taxonomy" id="722753"/>
    <lineage>
        <taxon>Eukaryota</taxon>
        <taxon>Sar</taxon>
        <taxon>Stramenopiles</taxon>
        <taxon>Ochrophyta</taxon>
        <taxon>Bolidophyceae</taxon>
        <taxon>Parmales</taxon>
        <taxon>Triparmaceae</taxon>
        <taxon>Triparma</taxon>
    </lineage>
</organism>
<dbReference type="EMBL" id="BRYA01001204">
    <property type="protein sequence ID" value="GMI40366.1"/>
    <property type="molecule type" value="Genomic_DNA"/>
</dbReference>
<comment type="caution">
    <text evidence="2">The sequence shown here is derived from an EMBL/GenBank/DDBJ whole genome shotgun (WGS) entry which is preliminary data.</text>
</comment>
<proteinExistence type="predicted"/>